<protein>
    <submittedName>
        <fullName evidence="1">Uncharacterized protein</fullName>
    </submittedName>
</protein>
<evidence type="ECO:0000313" key="2">
    <source>
        <dbReference type="Proteomes" id="UP000614350"/>
    </source>
</evidence>
<comment type="caution">
    <text evidence="1">The sequence shown here is derived from an EMBL/GenBank/DDBJ whole genome shotgun (WGS) entry which is preliminary data.</text>
</comment>
<dbReference type="SUPFAM" id="SSF56672">
    <property type="entry name" value="DNA/RNA polymerases"/>
    <property type="match status" value="1"/>
</dbReference>
<accession>A0A834J8A4</accession>
<evidence type="ECO:0000313" key="1">
    <source>
        <dbReference type="EMBL" id="KAF7382274.1"/>
    </source>
</evidence>
<name>A0A834J8A4_VESVU</name>
<keyword evidence="2" id="KW-1185">Reference proteome</keyword>
<dbReference type="GO" id="GO:0071897">
    <property type="term" value="P:DNA biosynthetic process"/>
    <property type="evidence" value="ECO:0007669"/>
    <property type="project" value="UniProtKB-ARBA"/>
</dbReference>
<sequence>MEESSSPWISPTIQIWKKDGSWRFCVGYRKLNAVTKKENATVFKWNLDCQESFKKLKKALASTIILAFRLPIEKESHTETQMICPDDYVRRYNVVIVLSKQRTMKERTNLVDKIVFEYEKFRNWSDWQRKDETSSIILKAKKRSASALTGATRQQIQKQFCVLSRSTCFKLSRLYSERSTCKVRAFLETSESGKRSNNCNLAEQPNPGGLRGWANIC</sequence>
<dbReference type="AlphaFoldDB" id="A0A834J8A4"/>
<dbReference type="EMBL" id="JACSEA010000019">
    <property type="protein sequence ID" value="KAF7382274.1"/>
    <property type="molecule type" value="Genomic_DNA"/>
</dbReference>
<reference evidence="1" key="1">
    <citation type="journal article" date="2020" name="G3 (Bethesda)">
        <title>High-Quality Assemblies for Three Invasive Social Wasps from the &lt;i&gt;Vespula&lt;/i&gt; Genus.</title>
        <authorList>
            <person name="Harrop T.W.R."/>
            <person name="Guhlin J."/>
            <person name="McLaughlin G.M."/>
            <person name="Permina E."/>
            <person name="Stockwell P."/>
            <person name="Gilligan J."/>
            <person name="Le Lec M.F."/>
            <person name="Gruber M.A.M."/>
            <person name="Quinn O."/>
            <person name="Lovegrove M."/>
            <person name="Duncan E.J."/>
            <person name="Remnant E.J."/>
            <person name="Van Eeckhoven J."/>
            <person name="Graham B."/>
            <person name="Knapp R.A."/>
            <person name="Langford K.W."/>
            <person name="Kronenberg Z."/>
            <person name="Press M.O."/>
            <person name="Eacker S.M."/>
            <person name="Wilson-Rankin E.E."/>
            <person name="Purcell J."/>
            <person name="Lester P.J."/>
            <person name="Dearden P.K."/>
        </authorList>
    </citation>
    <scope>NUCLEOTIDE SEQUENCE</scope>
    <source>
        <strain evidence="1">Marl-1</strain>
    </source>
</reference>
<gene>
    <name evidence="1" type="ORF">HZH66_013706</name>
</gene>
<dbReference type="InterPro" id="IPR043502">
    <property type="entry name" value="DNA/RNA_pol_sf"/>
</dbReference>
<proteinExistence type="predicted"/>
<organism evidence="1 2">
    <name type="scientific">Vespula vulgaris</name>
    <name type="common">Yellow jacket</name>
    <name type="synonym">Wasp</name>
    <dbReference type="NCBI Taxonomy" id="7454"/>
    <lineage>
        <taxon>Eukaryota</taxon>
        <taxon>Metazoa</taxon>
        <taxon>Ecdysozoa</taxon>
        <taxon>Arthropoda</taxon>
        <taxon>Hexapoda</taxon>
        <taxon>Insecta</taxon>
        <taxon>Pterygota</taxon>
        <taxon>Neoptera</taxon>
        <taxon>Endopterygota</taxon>
        <taxon>Hymenoptera</taxon>
        <taxon>Apocrita</taxon>
        <taxon>Aculeata</taxon>
        <taxon>Vespoidea</taxon>
        <taxon>Vespidae</taxon>
        <taxon>Vespinae</taxon>
        <taxon>Vespula</taxon>
    </lineage>
</organism>
<dbReference type="Proteomes" id="UP000614350">
    <property type="component" value="Unassembled WGS sequence"/>
</dbReference>
<dbReference type="Gene3D" id="3.10.10.10">
    <property type="entry name" value="HIV Type 1 Reverse Transcriptase, subunit A, domain 1"/>
    <property type="match status" value="1"/>
</dbReference>